<evidence type="ECO:0000313" key="1">
    <source>
        <dbReference type="EMBL" id="MDK6028487.1"/>
    </source>
</evidence>
<dbReference type="Proteomes" id="UP001529235">
    <property type="component" value="Unassembled WGS sequence"/>
</dbReference>
<keyword evidence="2" id="KW-1185">Reference proteome</keyword>
<dbReference type="AlphaFoldDB" id="A0ABD4Z693"/>
<evidence type="ECO:0000313" key="2">
    <source>
        <dbReference type="Proteomes" id="UP001529235"/>
    </source>
</evidence>
<proteinExistence type="predicted"/>
<organism evidence="1 2">
    <name type="scientific">Ignisphaera cupida</name>
    <dbReference type="NCBI Taxonomy" id="3050454"/>
    <lineage>
        <taxon>Archaea</taxon>
        <taxon>Thermoproteota</taxon>
        <taxon>Thermoprotei</taxon>
        <taxon>Desulfurococcales</taxon>
        <taxon>Desulfurococcaceae</taxon>
        <taxon>Ignisphaera</taxon>
    </lineage>
</organism>
<gene>
    <name evidence="1" type="ORF">QPL79_03840</name>
</gene>
<accession>A0ABD4Z693</accession>
<protein>
    <recommendedName>
        <fullName evidence="3">Nucleotidyl transferase AbiEii/AbiGii toxin family protein</fullName>
    </recommendedName>
</protein>
<name>A0ABD4Z693_9CREN</name>
<reference evidence="1 2" key="1">
    <citation type="submission" date="2023-05" db="EMBL/GenBank/DDBJ databases">
        <title>A new hyperthermophilic archaea 'Ignisphaera cupida' sp. nov. and description of the family 'Ignisphaeraceae' fam. nov.</title>
        <authorList>
            <person name="Podosokorskaya O.A."/>
            <person name="Elcheninov A.G."/>
            <person name="Klukina A."/>
            <person name="Merkel A.Y."/>
        </authorList>
    </citation>
    <scope>NUCLEOTIDE SEQUENCE [LARGE SCALE GENOMIC DNA]</scope>
    <source>
        <strain evidence="1 2">4213-co</strain>
    </source>
</reference>
<comment type="caution">
    <text evidence="1">The sequence shown here is derived from an EMBL/GenBank/DDBJ whole genome shotgun (WGS) entry which is preliminary data.</text>
</comment>
<sequence>MLLLSEGGVLSIVNELYKAFINDVLPKLEKIADEGKRYLYFLAWLNSELEKRCLGKIIVTGGFAVEVYTGRIYRTMDVDIIVENAKAKNIIDEFLNMFSEKIGRGHLPKYEILQLKSIDIVSTVYNKPVIPTKIIVNSFTLYLEPVEELIVTYLAGWKFWGATEDRDKAIWLYMVWKDKLNMHYLESRALKENVYDYLQELKKIAI</sequence>
<dbReference type="EMBL" id="JASNVW010000002">
    <property type="protein sequence ID" value="MDK6028487.1"/>
    <property type="molecule type" value="Genomic_DNA"/>
</dbReference>
<evidence type="ECO:0008006" key="3">
    <source>
        <dbReference type="Google" id="ProtNLM"/>
    </source>
</evidence>